<organism evidence="2 3">
    <name type="scientific">Prorocentrum cordatum</name>
    <dbReference type="NCBI Taxonomy" id="2364126"/>
    <lineage>
        <taxon>Eukaryota</taxon>
        <taxon>Sar</taxon>
        <taxon>Alveolata</taxon>
        <taxon>Dinophyceae</taxon>
        <taxon>Prorocentrales</taxon>
        <taxon>Prorocentraceae</taxon>
        <taxon>Prorocentrum</taxon>
    </lineage>
</organism>
<feature type="compositionally biased region" description="Low complexity" evidence="1">
    <location>
        <begin position="185"/>
        <end position="196"/>
    </location>
</feature>
<comment type="caution">
    <text evidence="2">The sequence shown here is derived from an EMBL/GenBank/DDBJ whole genome shotgun (WGS) entry which is preliminary data.</text>
</comment>
<protein>
    <submittedName>
        <fullName evidence="2">Uncharacterized protein</fullName>
    </submittedName>
</protein>
<reference evidence="2" key="1">
    <citation type="submission" date="2023-10" db="EMBL/GenBank/DDBJ databases">
        <authorList>
            <person name="Chen Y."/>
            <person name="Shah S."/>
            <person name="Dougan E. K."/>
            <person name="Thang M."/>
            <person name="Chan C."/>
        </authorList>
    </citation>
    <scope>NUCLEOTIDE SEQUENCE [LARGE SCALE GENOMIC DNA]</scope>
</reference>
<sequence>MSWAKQSRARRTDDTPNACVSTCWKSIGTKTGDVPEWHVRWRQPSSEKPHLPKASRKTRTAQFNIEFLLKVRPLFDLICQLHLQSVASRWREEIIAAAAHARFRASAAPSSAMAACKASALARVRGHCSASGDARNSRTAEYSFNREAAIPSAIEERLIHTATNNETTPLGHRAKSRMKRRHKPTTTTTMRTTTAE</sequence>
<feature type="compositionally biased region" description="Basic residues" evidence="1">
    <location>
        <begin position="172"/>
        <end position="184"/>
    </location>
</feature>
<keyword evidence="3" id="KW-1185">Reference proteome</keyword>
<name>A0ABN9QSD4_9DINO</name>
<proteinExistence type="predicted"/>
<evidence type="ECO:0000256" key="1">
    <source>
        <dbReference type="SAM" id="MobiDB-lite"/>
    </source>
</evidence>
<dbReference type="EMBL" id="CAUYUJ010004324">
    <property type="protein sequence ID" value="CAK0809129.1"/>
    <property type="molecule type" value="Genomic_DNA"/>
</dbReference>
<gene>
    <name evidence="2" type="ORF">PCOR1329_LOCUS14459</name>
</gene>
<feature type="region of interest" description="Disordered" evidence="1">
    <location>
        <begin position="163"/>
        <end position="196"/>
    </location>
</feature>
<dbReference type="Proteomes" id="UP001189429">
    <property type="component" value="Unassembled WGS sequence"/>
</dbReference>
<accession>A0ABN9QSD4</accession>
<evidence type="ECO:0000313" key="3">
    <source>
        <dbReference type="Proteomes" id="UP001189429"/>
    </source>
</evidence>
<evidence type="ECO:0000313" key="2">
    <source>
        <dbReference type="EMBL" id="CAK0809129.1"/>
    </source>
</evidence>